<name>A0A8K0GHM8_IGNLU</name>
<accession>A0A8K0GHM8</accession>
<feature type="domain" description="Putative treble-clef zinc-finger" evidence="1">
    <location>
        <begin position="27"/>
        <end position="67"/>
    </location>
</feature>
<sequence>MSKRPHFVFYPSPLQEESKDTSKLLSDLGRATKRGIKRCFKCGTYNGTRGLMCKNKQCDAVFKECSEKQKTNLDAIKLISGTSKQVFSVRVRDKGPDCRGFVQLPLMQGTNEANVKNVALTEVALCFVDSCQRLFDDSILKCHEMDQNKVTPICIHIKSALKSVNVAIPIETKSCVLNSLNFNEDIKHKLWLLSTESEGALVQRVSKTVMAVKCQVTPKHPLGYLHFTFCVIKGKEMYDKFYCSCLNVKGHNCVNDNLAVLNQRCIHFYACVWAFASDLKFTEEFIDFLSLILCTDDFQKVVPMQTPLKSNIKNGTKHYSIAPNFKRFKTHNGEGIKLSSLGKDAYLNNNSKIMSEKNLRKCHLMEKILPKPSARDNNYFYVSEAQSSITFIEWLTSVTEQINQTLYSKQSECIETLNFYIHLGFFQLLEERICNTGKKLNCAFISNKTKESSYLIYSIQHLKAIFDTPQISLRIMELLMQNKQGNLTKLYNQESNICQIHSGQKQFVTFLKMGAMKNENVNIPFTITWSSITLPISNFGKLDLIFHIGFCEAVSTI</sequence>
<reference evidence="2" key="1">
    <citation type="submission" date="2019-08" db="EMBL/GenBank/DDBJ databases">
        <title>The genome of the North American firefly Photinus pyralis.</title>
        <authorList>
            <consortium name="Photinus pyralis genome working group"/>
            <person name="Fallon T.R."/>
            <person name="Sander Lower S.E."/>
            <person name="Weng J.-K."/>
        </authorList>
    </citation>
    <scope>NUCLEOTIDE SEQUENCE</scope>
    <source>
        <strain evidence="2">TRF0915ILg1</strain>
        <tissue evidence="2">Whole body</tissue>
    </source>
</reference>
<gene>
    <name evidence="2" type="ORF">ILUMI_04151</name>
</gene>
<dbReference type="PANTHER" id="PTHR13518:SF1">
    <property type="entry name" value="C2ORF42 HOMOLOG"/>
    <property type="match status" value="1"/>
</dbReference>
<dbReference type="AlphaFoldDB" id="A0A8K0GHM8"/>
<dbReference type="OrthoDB" id="6506929at2759"/>
<dbReference type="InterPro" id="IPR026049">
    <property type="entry name" value="C2orf42"/>
</dbReference>
<comment type="caution">
    <text evidence="2">The sequence shown here is derived from an EMBL/GenBank/DDBJ whole genome shotgun (WGS) entry which is preliminary data.</text>
</comment>
<dbReference type="EMBL" id="VTPC01001408">
    <property type="protein sequence ID" value="KAF2902052.1"/>
    <property type="molecule type" value="Genomic_DNA"/>
</dbReference>
<keyword evidence="3" id="KW-1185">Reference proteome</keyword>
<dbReference type="InterPro" id="IPR029269">
    <property type="entry name" value="Zf-tcix"/>
</dbReference>
<evidence type="ECO:0000313" key="3">
    <source>
        <dbReference type="Proteomes" id="UP000801492"/>
    </source>
</evidence>
<dbReference type="PANTHER" id="PTHR13518">
    <property type="entry name" value="PUTATIVE TREBLE-CLEF ZINC-FINGER C2ORF42 FAMILY MEMBER"/>
    <property type="match status" value="1"/>
</dbReference>
<organism evidence="2 3">
    <name type="scientific">Ignelater luminosus</name>
    <name type="common">Cucubano</name>
    <name type="synonym">Pyrophorus luminosus</name>
    <dbReference type="NCBI Taxonomy" id="2038154"/>
    <lineage>
        <taxon>Eukaryota</taxon>
        <taxon>Metazoa</taxon>
        <taxon>Ecdysozoa</taxon>
        <taxon>Arthropoda</taxon>
        <taxon>Hexapoda</taxon>
        <taxon>Insecta</taxon>
        <taxon>Pterygota</taxon>
        <taxon>Neoptera</taxon>
        <taxon>Endopterygota</taxon>
        <taxon>Coleoptera</taxon>
        <taxon>Polyphaga</taxon>
        <taxon>Elateriformia</taxon>
        <taxon>Elateroidea</taxon>
        <taxon>Elateridae</taxon>
        <taxon>Agrypninae</taxon>
        <taxon>Pyrophorini</taxon>
        <taxon>Ignelater</taxon>
    </lineage>
</organism>
<dbReference type="GO" id="GO:0005634">
    <property type="term" value="C:nucleus"/>
    <property type="evidence" value="ECO:0007669"/>
    <property type="project" value="TreeGrafter"/>
</dbReference>
<evidence type="ECO:0000313" key="2">
    <source>
        <dbReference type="EMBL" id="KAF2902052.1"/>
    </source>
</evidence>
<dbReference type="Pfam" id="PF14952">
    <property type="entry name" value="zf-tcix"/>
    <property type="match status" value="1"/>
</dbReference>
<proteinExistence type="predicted"/>
<evidence type="ECO:0000259" key="1">
    <source>
        <dbReference type="Pfam" id="PF14952"/>
    </source>
</evidence>
<protein>
    <recommendedName>
        <fullName evidence="1">Putative treble-clef zinc-finger domain-containing protein</fullName>
    </recommendedName>
</protein>
<dbReference type="Proteomes" id="UP000801492">
    <property type="component" value="Unassembled WGS sequence"/>
</dbReference>